<feature type="compositionally biased region" description="Pro residues" evidence="3">
    <location>
        <begin position="543"/>
        <end position="557"/>
    </location>
</feature>
<feature type="domain" description="RRM" evidence="4">
    <location>
        <begin position="700"/>
        <end position="777"/>
    </location>
</feature>
<dbReference type="GO" id="GO:0003723">
    <property type="term" value="F:RNA binding"/>
    <property type="evidence" value="ECO:0007669"/>
    <property type="project" value="UniProtKB-UniRule"/>
</dbReference>
<dbReference type="Gene3D" id="3.30.70.330">
    <property type="match status" value="1"/>
</dbReference>
<dbReference type="CDD" id="cd00590">
    <property type="entry name" value="RRM_SF"/>
    <property type="match status" value="1"/>
</dbReference>
<keyword evidence="1 2" id="KW-0694">RNA-binding</keyword>
<dbReference type="PROSITE" id="PS50102">
    <property type="entry name" value="RRM"/>
    <property type="match status" value="1"/>
</dbReference>
<evidence type="ECO:0000313" key="6">
    <source>
        <dbReference type="Proteomes" id="UP001233271"/>
    </source>
</evidence>
<evidence type="ECO:0000313" key="5">
    <source>
        <dbReference type="EMBL" id="BEI92003.1"/>
    </source>
</evidence>
<feature type="region of interest" description="Disordered" evidence="3">
    <location>
        <begin position="525"/>
        <end position="612"/>
    </location>
</feature>
<dbReference type="GeneID" id="85495873"/>
<dbReference type="InterPro" id="IPR052462">
    <property type="entry name" value="SLIRP/GR-RBP-like"/>
</dbReference>
<reference evidence="5" key="1">
    <citation type="journal article" date="2023" name="BMC Genomics">
        <title>Chromosome-level genome assemblies of Cutaneotrichosporon spp. (Trichosporonales, Basidiomycota) reveal imbalanced evolution between nucleotide sequences and chromosome synteny.</title>
        <authorList>
            <person name="Kobayashi Y."/>
            <person name="Kayamori A."/>
            <person name="Aoki K."/>
            <person name="Shiwa Y."/>
            <person name="Matsutani M."/>
            <person name="Fujita N."/>
            <person name="Sugita T."/>
            <person name="Iwasaki W."/>
            <person name="Tanaka N."/>
            <person name="Takashima M."/>
        </authorList>
    </citation>
    <scope>NUCLEOTIDE SEQUENCE</scope>
    <source>
        <strain evidence="5">HIS019</strain>
    </source>
</reference>
<dbReference type="InterPro" id="IPR000504">
    <property type="entry name" value="RRM_dom"/>
</dbReference>
<feature type="region of interest" description="Disordered" evidence="3">
    <location>
        <begin position="1"/>
        <end position="36"/>
    </location>
</feature>
<sequence length="982" mass="107371">MNNHDPLPAFIPTAPPHPSSGGGSERSETSSVLETYPPPITPHGTMFSPPPMHHFLPPPHLAHHPQTMHCPPPPFVPMGPIPPVEGLPPHLAMSPPMLGMAPLPPWNGPMFPPGLHGSPFKLYSPTDGPAGPPPSALGFEPIGSPPMPTVILGVGSPPMPTNNMAMHSSPFSHPMALPPPPHMNVGPPVFGASARPQPYLPHTTLFISSIAHDSHEGTEEEIYEILKRQGVEPTSLSLMPAVHPVHRIYPDDYYSWMPKHGQVTFRGRLQAEKALAILETHPYLLGQLRMVISPWPGQRAGMPLTNVAPRIVRPANEEAAINRPLEGDIWDCARSWGSIKTVSVSFEMDGPAKSTIPWKAIIDFWHEDEAAKFESDTNATGFLRELKVSVVKDLTFIPKGTPWPPRPWDLPPASWQQPFEPNGSPWQPPMGMMGGPWQPPTFSPDCPPPPNLMPTPMPDNITMQMQAQPPLMAPPVVPEQNLAVAGQTQHAVAPPMFSMPPPPPTLLMDGPPMLSHPAMKIRPNQQSVEQLSATQQPAVVSLPPTPPSPATHPLPPRPDPRPTDTDSQADGLASGKASSHRNGSWRRGNTGRPPPSMFGGRQFEDQSVSPGFAPVPWANHHKFSGGVPLPSPPWETVPLRRNSGGFKNHKGPGPKSQWYKVDGGLVASDGQVLQHVGPNQRHFKSMPEAGPIPFGSIDPCNLIIRELEPDISATFLHDVFARFGPIKSTRIMRDPLGRSRGFGFVKFAFAEDANVAITNMDNTKLGSKWIKVTHHRPNFRGPHFRRENWNFPSPAQDSMSIPKDDVAVCGVIGATTTHKQELPGTNEASESGSVSSENMAESSNGHNKTASALSSEVEEVTELLTNINLEELTLEALSAMPPTRVLKVLTSGGDQLLRRLNVTKCPRQYLPIFWGLEHPQRLEVIRYVNKVSPPKYRGKKRSDITMSIRGYVNSLSEKEEWALVNLLPYHKLIIAMALKDTH</sequence>
<dbReference type="Proteomes" id="UP001233271">
    <property type="component" value="Chromosome 4"/>
</dbReference>
<dbReference type="RefSeq" id="XP_060457268.1">
    <property type="nucleotide sequence ID" value="XM_060600701.1"/>
</dbReference>
<dbReference type="Pfam" id="PF00076">
    <property type="entry name" value="RRM_1"/>
    <property type="match status" value="1"/>
</dbReference>
<feature type="compositionally biased region" description="Polar residues" evidence="3">
    <location>
        <begin position="525"/>
        <end position="536"/>
    </location>
</feature>
<feature type="region of interest" description="Disordered" evidence="3">
    <location>
        <begin position="817"/>
        <end position="854"/>
    </location>
</feature>
<accession>A0AA48L4X6</accession>
<dbReference type="PANTHER" id="PTHR48027">
    <property type="entry name" value="HETEROGENEOUS NUCLEAR RIBONUCLEOPROTEIN 87F-RELATED"/>
    <property type="match status" value="1"/>
</dbReference>
<evidence type="ECO:0000256" key="3">
    <source>
        <dbReference type="SAM" id="MobiDB-lite"/>
    </source>
</evidence>
<keyword evidence="6" id="KW-1185">Reference proteome</keyword>
<proteinExistence type="predicted"/>
<name>A0AA48L4X6_9TREE</name>
<feature type="compositionally biased region" description="Polar residues" evidence="3">
    <location>
        <begin position="826"/>
        <end position="848"/>
    </location>
</feature>
<dbReference type="EMBL" id="AP028215">
    <property type="protein sequence ID" value="BEI92003.1"/>
    <property type="molecule type" value="Genomic_DNA"/>
</dbReference>
<protein>
    <recommendedName>
        <fullName evidence="4">RRM domain-containing protein</fullName>
    </recommendedName>
</protein>
<dbReference type="KEGG" id="ccac:CcaHIS019_0408230"/>
<gene>
    <name evidence="5" type="ORF">CcaverHIS019_0408230</name>
</gene>
<evidence type="ECO:0000256" key="1">
    <source>
        <dbReference type="ARBA" id="ARBA00022884"/>
    </source>
</evidence>
<dbReference type="InterPro" id="IPR035979">
    <property type="entry name" value="RBD_domain_sf"/>
</dbReference>
<dbReference type="AlphaFoldDB" id="A0AA48L4X6"/>
<evidence type="ECO:0000259" key="4">
    <source>
        <dbReference type="PROSITE" id="PS50102"/>
    </source>
</evidence>
<organism evidence="5 6">
    <name type="scientific">Cutaneotrichosporon cavernicola</name>
    <dbReference type="NCBI Taxonomy" id="279322"/>
    <lineage>
        <taxon>Eukaryota</taxon>
        <taxon>Fungi</taxon>
        <taxon>Dikarya</taxon>
        <taxon>Basidiomycota</taxon>
        <taxon>Agaricomycotina</taxon>
        <taxon>Tremellomycetes</taxon>
        <taxon>Trichosporonales</taxon>
        <taxon>Trichosporonaceae</taxon>
        <taxon>Cutaneotrichosporon</taxon>
    </lineage>
</organism>
<dbReference type="SMART" id="SM00360">
    <property type="entry name" value="RRM"/>
    <property type="match status" value="1"/>
</dbReference>
<evidence type="ECO:0000256" key="2">
    <source>
        <dbReference type="PROSITE-ProRule" id="PRU00176"/>
    </source>
</evidence>
<dbReference type="InterPro" id="IPR012677">
    <property type="entry name" value="Nucleotide-bd_a/b_plait_sf"/>
</dbReference>
<dbReference type="SUPFAM" id="SSF54928">
    <property type="entry name" value="RNA-binding domain, RBD"/>
    <property type="match status" value="2"/>
</dbReference>